<evidence type="ECO:0000256" key="5">
    <source>
        <dbReference type="RuleBase" id="RU363019"/>
    </source>
</evidence>
<feature type="compositionally biased region" description="Polar residues" evidence="6">
    <location>
        <begin position="44"/>
        <end position="56"/>
    </location>
</feature>
<evidence type="ECO:0000256" key="2">
    <source>
        <dbReference type="ARBA" id="ARBA00002388"/>
    </source>
</evidence>
<dbReference type="PROSITE" id="PS51257">
    <property type="entry name" value="PROKAR_LIPOPROTEIN"/>
    <property type="match status" value="1"/>
</dbReference>
<dbReference type="SUPFAM" id="SSF50891">
    <property type="entry name" value="Cyclophilin-like"/>
    <property type="match status" value="1"/>
</dbReference>
<proteinExistence type="inferred from homology"/>
<dbReference type="EMBL" id="JASGCB010000041">
    <property type="protein sequence ID" value="MDI9261244.1"/>
    <property type="molecule type" value="Genomic_DNA"/>
</dbReference>
<gene>
    <name evidence="8" type="ORF">QID03_13855</name>
</gene>
<sequence length="245" mass="26595">MKRRTTLLMATSLAAILTLAGCGTSGGTGSSNQGTNALDENAVNPASNGTGQTLDTANPPYLHTTTERWSSMPKMMINPNKTYDAIVHTNYGTFTIELFAKEAPITVNNFVFLAEHNFYHDCTFFRIVKNFVIQTGDPLNNGTGGPGYTIPDELSHQVPFTKGIVAMANTGQPHTGGSQFFICTANDTQVFQPPNNRYTEFGRVISGMDVIDKIAAIPVTTNPVTQEDSYPLKTAYIESIQIQES</sequence>
<dbReference type="PANTHER" id="PTHR45625">
    <property type="entry name" value="PEPTIDYL-PROLYL CIS-TRANS ISOMERASE-RELATED"/>
    <property type="match status" value="1"/>
</dbReference>
<feature type="region of interest" description="Disordered" evidence="6">
    <location>
        <begin position="28"/>
        <end position="61"/>
    </location>
</feature>
<comment type="caution">
    <text evidence="8">The sequence shown here is derived from an EMBL/GenBank/DDBJ whole genome shotgun (WGS) entry which is preliminary data.</text>
</comment>
<dbReference type="RefSeq" id="WP_283204641.1">
    <property type="nucleotide sequence ID" value="NZ_JASGCB010000041.1"/>
</dbReference>
<dbReference type="PANTHER" id="PTHR45625:SF4">
    <property type="entry name" value="PEPTIDYLPROLYL ISOMERASE DOMAIN AND WD REPEAT-CONTAINING PROTEIN 1"/>
    <property type="match status" value="1"/>
</dbReference>
<dbReference type="Pfam" id="PF00160">
    <property type="entry name" value="Pro_isomerase"/>
    <property type="match status" value="1"/>
</dbReference>
<dbReference type="InterPro" id="IPR044666">
    <property type="entry name" value="Cyclophilin_A-like"/>
</dbReference>
<evidence type="ECO:0000256" key="4">
    <source>
        <dbReference type="ARBA" id="ARBA00023235"/>
    </source>
</evidence>
<comment type="catalytic activity">
    <reaction evidence="1 5">
        <text>[protein]-peptidylproline (omega=180) = [protein]-peptidylproline (omega=0)</text>
        <dbReference type="Rhea" id="RHEA:16237"/>
        <dbReference type="Rhea" id="RHEA-COMP:10747"/>
        <dbReference type="Rhea" id="RHEA-COMP:10748"/>
        <dbReference type="ChEBI" id="CHEBI:83833"/>
        <dbReference type="ChEBI" id="CHEBI:83834"/>
        <dbReference type="EC" id="5.2.1.8"/>
    </reaction>
</comment>
<keyword evidence="9" id="KW-1185">Reference proteome</keyword>
<dbReference type="InterPro" id="IPR029000">
    <property type="entry name" value="Cyclophilin-like_dom_sf"/>
</dbReference>
<evidence type="ECO:0000256" key="3">
    <source>
        <dbReference type="ARBA" id="ARBA00023110"/>
    </source>
</evidence>
<organism evidence="8 9">
    <name type="scientific">Alicyclobacillus sendaiensis PA2</name>
    <dbReference type="NCBI Taxonomy" id="3029425"/>
    <lineage>
        <taxon>Bacteria</taxon>
        <taxon>Bacillati</taxon>
        <taxon>Bacillota</taxon>
        <taxon>Bacilli</taxon>
        <taxon>Bacillales</taxon>
        <taxon>Alicyclobacillaceae</taxon>
        <taxon>Alicyclobacillus</taxon>
    </lineage>
</organism>
<reference evidence="8 9" key="1">
    <citation type="submission" date="2023-04" db="EMBL/GenBank/DDBJ databases">
        <title>A. sendaiensis sub sp. chiapanensis a novel subspecie with specific adaptation in bacterial cell wall isolated from an active volcano.</title>
        <authorList>
            <person name="Alvarez Gutierrez P.E."/>
            <person name="Ortiz Cortes L.Y."/>
        </authorList>
    </citation>
    <scope>NUCLEOTIDE SEQUENCE [LARGE SCALE GENOMIC DNA]</scope>
    <source>
        <strain evidence="8 9">PA2</strain>
    </source>
</reference>
<dbReference type="EC" id="5.2.1.8" evidence="5"/>
<keyword evidence="4 5" id="KW-0413">Isomerase</keyword>
<comment type="similarity">
    <text evidence="5">Belongs to the cyclophilin-type PPIase family.</text>
</comment>
<dbReference type="Gene3D" id="2.40.100.10">
    <property type="entry name" value="Cyclophilin-like"/>
    <property type="match status" value="1"/>
</dbReference>
<evidence type="ECO:0000313" key="8">
    <source>
        <dbReference type="EMBL" id="MDI9261244.1"/>
    </source>
</evidence>
<feature type="signal peptide" evidence="5">
    <location>
        <begin position="1"/>
        <end position="20"/>
    </location>
</feature>
<protein>
    <recommendedName>
        <fullName evidence="5">Peptidyl-prolyl cis-trans isomerase</fullName>
        <shortName evidence="5">PPIase</shortName>
        <ecNumber evidence="5">5.2.1.8</ecNumber>
    </recommendedName>
</protein>
<evidence type="ECO:0000259" key="7">
    <source>
        <dbReference type="PROSITE" id="PS50072"/>
    </source>
</evidence>
<evidence type="ECO:0000313" key="9">
    <source>
        <dbReference type="Proteomes" id="UP001529245"/>
    </source>
</evidence>
<name>A0ABT6Y2Z6_ALISE</name>
<feature type="domain" description="PPIase cyclophilin-type" evidence="7">
    <location>
        <begin position="88"/>
        <end position="242"/>
    </location>
</feature>
<dbReference type="Proteomes" id="UP001529245">
    <property type="component" value="Unassembled WGS sequence"/>
</dbReference>
<keyword evidence="3 5" id="KW-0697">Rotamase</keyword>
<keyword evidence="5" id="KW-0732">Signal</keyword>
<evidence type="ECO:0000256" key="6">
    <source>
        <dbReference type="SAM" id="MobiDB-lite"/>
    </source>
</evidence>
<dbReference type="PRINTS" id="PR00153">
    <property type="entry name" value="CSAPPISMRASE"/>
</dbReference>
<dbReference type="CDD" id="cd00317">
    <property type="entry name" value="cyclophilin"/>
    <property type="match status" value="1"/>
</dbReference>
<accession>A0ABT6Y2Z6</accession>
<feature type="chain" id="PRO_5044969064" description="Peptidyl-prolyl cis-trans isomerase" evidence="5">
    <location>
        <begin position="21"/>
        <end position="245"/>
    </location>
</feature>
<dbReference type="GO" id="GO:0003755">
    <property type="term" value="F:peptidyl-prolyl cis-trans isomerase activity"/>
    <property type="evidence" value="ECO:0007669"/>
    <property type="project" value="UniProtKB-EC"/>
</dbReference>
<evidence type="ECO:0000256" key="1">
    <source>
        <dbReference type="ARBA" id="ARBA00000971"/>
    </source>
</evidence>
<dbReference type="PROSITE" id="PS50072">
    <property type="entry name" value="CSA_PPIASE_2"/>
    <property type="match status" value="1"/>
</dbReference>
<dbReference type="InterPro" id="IPR002130">
    <property type="entry name" value="Cyclophilin-type_PPIase_dom"/>
</dbReference>
<comment type="function">
    <text evidence="2 5">PPIases accelerate the folding of proteins. It catalyzes the cis-trans isomerization of proline imidic peptide bonds in oligopeptides.</text>
</comment>